<evidence type="ECO:0000313" key="16">
    <source>
        <dbReference type="Proteomes" id="UP000322214"/>
    </source>
</evidence>
<evidence type="ECO:0000256" key="6">
    <source>
        <dbReference type="ARBA" id="ARBA00022630"/>
    </source>
</evidence>
<gene>
    <name evidence="15" type="primary">phr</name>
    <name evidence="15" type="ORF">MFFC18_36100</name>
</gene>
<keyword evidence="8" id="KW-0274">FAD</keyword>
<evidence type="ECO:0000256" key="11">
    <source>
        <dbReference type="ARBA" id="ARBA00023239"/>
    </source>
</evidence>
<dbReference type="PANTHER" id="PTHR10211">
    <property type="entry name" value="DEOXYRIBODIPYRIMIDINE PHOTOLYASE"/>
    <property type="match status" value="1"/>
</dbReference>
<dbReference type="EC" id="4.1.99.3" evidence="4"/>
<dbReference type="GO" id="GO:0016491">
    <property type="term" value="F:oxidoreductase activity"/>
    <property type="evidence" value="ECO:0007669"/>
    <property type="project" value="InterPro"/>
</dbReference>
<dbReference type="InterPro" id="IPR036155">
    <property type="entry name" value="Crypto/Photolyase_N_sf"/>
</dbReference>
<evidence type="ECO:0000256" key="3">
    <source>
        <dbReference type="ARBA" id="ARBA00006409"/>
    </source>
</evidence>
<dbReference type="InterPro" id="IPR006050">
    <property type="entry name" value="DNA_photolyase_N"/>
</dbReference>
<dbReference type="InterPro" id="IPR052219">
    <property type="entry name" value="Photolyase_Class-2"/>
</dbReference>
<comment type="cofactor">
    <cofactor evidence="2">
        <name>FAD</name>
        <dbReference type="ChEBI" id="CHEBI:57692"/>
    </cofactor>
</comment>
<proteinExistence type="inferred from homology"/>
<dbReference type="Proteomes" id="UP000322214">
    <property type="component" value="Chromosome"/>
</dbReference>
<evidence type="ECO:0000256" key="4">
    <source>
        <dbReference type="ARBA" id="ARBA00013149"/>
    </source>
</evidence>
<sequence length="818" mass="92765">MEQALNSDLTQTLPPHLLERTRVVQEGDRQGKFVLYWMRTAVRADENPAIDVAILLAKELDLPLLVYQAISQHYQYASDRHHTFMLEGARDVQQQFRERGISYAFHLATPDDDQPHLITLGRDAAVVVTEEMPVDPPRRFLRALSGQIETLTLCVDTACIVPMQLVQKAHTRAFEFRSATRELYESRLGRPWPAIEDSTNRDRPKQFDLEDLPFEPVDLQARRLSELVAACAIDHSVGPIQDTVGGSKAGYERWVQFREHGMSRYARQRNNALLDGVSRMSAYLHYGMVSPFRIARETAQVCNAGSEKYLDELLIWREMAYGFCFHRSDHDQWSAIPNWAQETLEEHLRDPRESIYSWEELARAQTDDALWNAAQRSLLRQGELHNNVRMTWGKAILNWTETPQRALEFMIDLNHRYALDGRDPASYGGLLWCIGQFDRPFKPASKIFGTVRSRSTSDHAKRLDVAKFHQKVSALRFDPVPRVAVIGAGISGLFAARTLADHGVPVTVFDKGRGVGGRMSTRRIDGVQRFDHGAQYFTVRDARFRRYVDSWIEQGIVGRWPNPECEASHQIAVFNNGEKSIKQDSNERFVGQPGMNSICKHLASGLDVQTSTRVGRIEARESAMRLFRDDGDLLGRFDRLIVSAPAKQTAELLRQYPEICGAIRNIRMNPCWAVMASFTEPIADDWVGAFVHESILTWVSRNSSKPARQKQSEDLVLHLGHEWTAENWDRDPEEVAEIALDAFWKCSAIAARSPTLLRAHRWKFAIPENPAQSRCFFDPQAGIAACGDWAGGPRVEGAFLSGMSAAGRILNSIGRLKY</sequence>
<dbReference type="PRINTS" id="PR00419">
    <property type="entry name" value="ADXRDTASE"/>
</dbReference>
<dbReference type="InterPro" id="IPR014729">
    <property type="entry name" value="Rossmann-like_a/b/a_fold"/>
</dbReference>
<reference evidence="15 16" key="1">
    <citation type="submission" date="2019-08" db="EMBL/GenBank/DDBJ databases">
        <title>Deep-cultivation of Planctomycetes and their phenomic and genomic characterization uncovers novel biology.</title>
        <authorList>
            <person name="Wiegand S."/>
            <person name="Jogler M."/>
            <person name="Boedeker C."/>
            <person name="Pinto D."/>
            <person name="Vollmers J."/>
            <person name="Rivas-Marin E."/>
            <person name="Kohn T."/>
            <person name="Peeters S.H."/>
            <person name="Heuer A."/>
            <person name="Rast P."/>
            <person name="Oberbeckmann S."/>
            <person name="Bunk B."/>
            <person name="Jeske O."/>
            <person name="Meyerdierks A."/>
            <person name="Storesund J.E."/>
            <person name="Kallscheuer N."/>
            <person name="Luecker S."/>
            <person name="Lage O.M."/>
            <person name="Pohl T."/>
            <person name="Merkel B.J."/>
            <person name="Hornburger P."/>
            <person name="Mueller R.-W."/>
            <person name="Bruemmer F."/>
            <person name="Labrenz M."/>
            <person name="Spormann A.M."/>
            <person name="Op den Camp H."/>
            <person name="Overmann J."/>
            <person name="Amann R."/>
            <person name="Jetten M.S.M."/>
            <person name="Mascher T."/>
            <person name="Medema M.H."/>
            <person name="Devos D.P."/>
            <person name="Kaster A.-K."/>
            <person name="Ovreas L."/>
            <person name="Rohde M."/>
            <person name="Galperin M.Y."/>
            <person name="Jogler C."/>
        </authorList>
    </citation>
    <scope>NUCLEOTIDE SEQUENCE [LARGE SCALE GENOMIC DNA]</scope>
    <source>
        <strain evidence="15 16">FC18</strain>
    </source>
</reference>
<evidence type="ECO:0000256" key="13">
    <source>
        <dbReference type="ARBA" id="ARBA00033999"/>
    </source>
</evidence>
<comment type="cofactor">
    <cofactor evidence="1">
        <name>(6R)-5,10-methylene-5,6,7,8-tetrahydrofolate</name>
        <dbReference type="ChEBI" id="CHEBI:15636"/>
    </cofactor>
</comment>
<evidence type="ECO:0000256" key="2">
    <source>
        <dbReference type="ARBA" id="ARBA00001974"/>
    </source>
</evidence>
<dbReference type="Gene3D" id="3.40.50.620">
    <property type="entry name" value="HUPs"/>
    <property type="match status" value="1"/>
</dbReference>
<dbReference type="FunFam" id="1.10.579.10:FF:000002">
    <property type="entry name" value="Deoxyribodipyrimidine photolyase"/>
    <property type="match status" value="1"/>
</dbReference>
<dbReference type="PANTHER" id="PTHR10211:SF0">
    <property type="entry name" value="DEOXYRIBODIPYRIMIDINE PHOTO-LYASE"/>
    <property type="match status" value="1"/>
</dbReference>
<dbReference type="Gene3D" id="3.90.660.10">
    <property type="match status" value="1"/>
</dbReference>
<dbReference type="InterPro" id="IPR036188">
    <property type="entry name" value="FAD/NAD-bd_sf"/>
</dbReference>
<dbReference type="GO" id="GO:0003904">
    <property type="term" value="F:deoxyribodipyrimidine photo-lyase activity"/>
    <property type="evidence" value="ECO:0007669"/>
    <property type="project" value="UniProtKB-EC"/>
</dbReference>
<protein>
    <recommendedName>
        <fullName evidence="5">Deoxyribodipyrimidine photo-lyase</fullName>
        <ecNumber evidence="4">4.1.99.3</ecNumber>
    </recommendedName>
    <alternativeName>
        <fullName evidence="12">DNA photolyase</fullName>
    </alternativeName>
</protein>
<dbReference type="PROSITE" id="PS51645">
    <property type="entry name" value="PHR_CRY_ALPHA_BETA"/>
    <property type="match status" value="1"/>
</dbReference>
<dbReference type="InterPro" id="IPR002937">
    <property type="entry name" value="Amino_oxidase"/>
</dbReference>
<accession>A0A5B9PDZ2</accession>
<dbReference type="SUPFAM" id="SSF52425">
    <property type="entry name" value="Cryptochrome/photolyase, N-terminal domain"/>
    <property type="match status" value="1"/>
</dbReference>
<dbReference type="InterPro" id="IPR036134">
    <property type="entry name" value="Crypto/Photolyase_FAD-like_sf"/>
</dbReference>
<evidence type="ECO:0000256" key="7">
    <source>
        <dbReference type="ARBA" id="ARBA00022763"/>
    </source>
</evidence>
<evidence type="ECO:0000256" key="9">
    <source>
        <dbReference type="ARBA" id="ARBA00023125"/>
    </source>
</evidence>
<evidence type="ECO:0000256" key="8">
    <source>
        <dbReference type="ARBA" id="ARBA00022827"/>
    </source>
</evidence>
<keyword evidence="10" id="KW-0234">DNA repair</keyword>
<evidence type="ECO:0000259" key="14">
    <source>
        <dbReference type="PROSITE" id="PS51645"/>
    </source>
</evidence>
<dbReference type="Gene3D" id="3.50.50.60">
    <property type="entry name" value="FAD/NAD(P)-binding domain"/>
    <property type="match status" value="1"/>
</dbReference>
<dbReference type="GO" id="GO:0000719">
    <property type="term" value="P:photoreactive repair"/>
    <property type="evidence" value="ECO:0007669"/>
    <property type="project" value="TreeGrafter"/>
</dbReference>
<keyword evidence="7" id="KW-0227">DNA damage</keyword>
<dbReference type="OrthoDB" id="5792777at2"/>
<keyword evidence="11 15" id="KW-0456">Lyase</keyword>
<evidence type="ECO:0000256" key="12">
    <source>
        <dbReference type="ARBA" id="ARBA00031671"/>
    </source>
</evidence>
<dbReference type="STRING" id="980251.GCA_001642875_04342"/>
<evidence type="ECO:0000313" key="15">
    <source>
        <dbReference type="EMBL" id="QEG23709.1"/>
    </source>
</evidence>
<keyword evidence="9" id="KW-0238">DNA-binding</keyword>
<dbReference type="SUPFAM" id="SSF51905">
    <property type="entry name" value="FAD/NAD(P)-binding domain"/>
    <property type="match status" value="1"/>
</dbReference>
<dbReference type="Pfam" id="PF00875">
    <property type="entry name" value="DNA_photolyase"/>
    <property type="match status" value="1"/>
</dbReference>
<keyword evidence="16" id="KW-1185">Reference proteome</keyword>
<dbReference type="AlphaFoldDB" id="A0A5B9PDZ2"/>
<dbReference type="EMBL" id="CP042912">
    <property type="protein sequence ID" value="QEG23709.1"/>
    <property type="molecule type" value="Genomic_DNA"/>
</dbReference>
<dbReference type="SUPFAM" id="SSF48173">
    <property type="entry name" value="Cryptochrome/photolyase FAD-binding domain"/>
    <property type="match status" value="1"/>
</dbReference>
<evidence type="ECO:0000256" key="10">
    <source>
        <dbReference type="ARBA" id="ARBA00023204"/>
    </source>
</evidence>
<organism evidence="15 16">
    <name type="scientific">Mariniblastus fucicola</name>
    <dbReference type="NCBI Taxonomy" id="980251"/>
    <lineage>
        <taxon>Bacteria</taxon>
        <taxon>Pseudomonadati</taxon>
        <taxon>Planctomycetota</taxon>
        <taxon>Planctomycetia</taxon>
        <taxon>Pirellulales</taxon>
        <taxon>Pirellulaceae</taxon>
        <taxon>Mariniblastus</taxon>
    </lineage>
</organism>
<dbReference type="GO" id="GO:0003677">
    <property type="term" value="F:DNA binding"/>
    <property type="evidence" value="ECO:0007669"/>
    <property type="project" value="UniProtKB-KW"/>
</dbReference>
<dbReference type="KEGG" id="mff:MFFC18_36100"/>
<comment type="similarity">
    <text evidence="3">Belongs to the DNA photolyase class-2 family.</text>
</comment>
<name>A0A5B9PDZ2_9BACT</name>
<comment type="catalytic activity">
    <reaction evidence="13">
        <text>cyclobutadipyrimidine (in DNA) = 2 pyrimidine residues (in DNA).</text>
        <dbReference type="EC" id="4.1.99.3"/>
    </reaction>
</comment>
<keyword evidence="6" id="KW-0285">Flavoprotein</keyword>
<dbReference type="Pfam" id="PF01593">
    <property type="entry name" value="Amino_oxidase"/>
    <property type="match status" value="1"/>
</dbReference>
<evidence type="ECO:0000256" key="1">
    <source>
        <dbReference type="ARBA" id="ARBA00001932"/>
    </source>
</evidence>
<evidence type="ECO:0000256" key="5">
    <source>
        <dbReference type="ARBA" id="ARBA00014046"/>
    </source>
</evidence>
<dbReference type="RefSeq" id="WP_084417391.1">
    <property type="nucleotide sequence ID" value="NZ_CP042912.1"/>
</dbReference>
<dbReference type="Gene3D" id="1.10.579.10">
    <property type="entry name" value="DNA Cyclobutane Dipyrimidine Photolyase, subunit A, domain 3"/>
    <property type="match status" value="1"/>
</dbReference>
<feature type="domain" description="Photolyase/cryptochrome alpha/beta" evidence="14">
    <location>
        <begin position="32"/>
        <end position="163"/>
    </location>
</feature>
<dbReference type="Pfam" id="PF13450">
    <property type="entry name" value="NAD_binding_8"/>
    <property type="match status" value="1"/>
</dbReference>
<dbReference type="Gene3D" id="1.25.40.80">
    <property type="match status" value="1"/>
</dbReference>